<evidence type="ECO:0000313" key="2">
    <source>
        <dbReference type="Proteomes" id="UP000828048"/>
    </source>
</evidence>
<comment type="caution">
    <text evidence="1">The sequence shown here is derived from an EMBL/GenBank/DDBJ whole genome shotgun (WGS) entry which is preliminary data.</text>
</comment>
<sequence length="254" mass="29008">MTIRPQNQTWRDRNTAREQQQWRSVDQYGNVRVCYKCGQEGHIASFCPQASMGNQRSTGYYQHGQGSSSQRSQLPTQQQKFNQQKSAQQPQSGKSWGGKQPQYQNHGKQQPAAGGRMFALQEEEDTDPSAIQVTVQPPNRVNQRQETTITHLENKYQKTTKILLQKEVVNEAMERVPILKELVDYYSGPDRVTAKKQHEELERVAKTLPKSAPASVKRFTQHAVLSLQVGGCFYRFLFEFSIIHAKVLNLIVST</sequence>
<gene>
    <name evidence="1" type="ORF">Vadar_001121</name>
</gene>
<reference evidence="1 2" key="1">
    <citation type="journal article" date="2021" name="Hortic Res">
        <title>High-quality reference genome and annotation aids understanding of berry development for evergreen blueberry (Vaccinium darrowii).</title>
        <authorList>
            <person name="Yu J."/>
            <person name="Hulse-Kemp A.M."/>
            <person name="Babiker E."/>
            <person name="Staton M."/>
        </authorList>
    </citation>
    <scope>NUCLEOTIDE SEQUENCE [LARGE SCALE GENOMIC DNA]</scope>
    <source>
        <strain evidence="2">cv. NJ 8807/NJ 8810</strain>
        <tissue evidence="1">Young leaf</tissue>
    </source>
</reference>
<protein>
    <submittedName>
        <fullName evidence="1">Uncharacterized protein</fullName>
    </submittedName>
</protein>
<name>A0ACB7Z0W6_9ERIC</name>
<proteinExistence type="predicted"/>
<dbReference type="EMBL" id="CM037154">
    <property type="protein sequence ID" value="KAH7859436.1"/>
    <property type="molecule type" value="Genomic_DNA"/>
</dbReference>
<organism evidence="1 2">
    <name type="scientific">Vaccinium darrowii</name>
    <dbReference type="NCBI Taxonomy" id="229202"/>
    <lineage>
        <taxon>Eukaryota</taxon>
        <taxon>Viridiplantae</taxon>
        <taxon>Streptophyta</taxon>
        <taxon>Embryophyta</taxon>
        <taxon>Tracheophyta</taxon>
        <taxon>Spermatophyta</taxon>
        <taxon>Magnoliopsida</taxon>
        <taxon>eudicotyledons</taxon>
        <taxon>Gunneridae</taxon>
        <taxon>Pentapetalae</taxon>
        <taxon>asterids</taxon>
        <taxon>Ericales</taxon>
        <taxon>Ericaceae</taxon>
        <taxon>Vaccinioideae</taxon>
        <taxon>Vaccinieae</taxon>
        <taxon>Vaccinium</taxon>
    </lineage>
</organism>
<dbReference type="Proteomes" id="UP000828048">
    <property type="component" value="Chromosome 4"/>
</dbReference>
<evidence type="ECO:0000313" key="1">
    <source>
        <dbReference type="EMBL" id="KAH7859436.1"/>
    </source>
</evidence>
<keyword evidence="2" id="KW-1185">Reference proteome</keyword>
<accession>A0ACB7Z0W6</accession>